<name>A0ABX7THN1_9GAMM</name>
<sequence length="55" mass="6653">MNNITRQFIYQYDKAHPDFASRYCPVADLYDADLDMFHIEEVQDEYEEFKEAQKA</sequence>
<proteinExistence type="predicted"/>
<dbReference type="EMBL" id="CP071770">
    <property type="protein sequence ID" value="QTD62678.1"/>
    <property type="molecule type" value="Genomic_DNA"/>
</dbReference>
<accession>A0ABX7THN1</accession>
<protein>
    <submittedName>
        <fullName evidence="1">Uncharacterized protein</fullName>
    </submittedName>
</protein>
<evidence type="ECO:0000313" key="1">
    <source>
        <dbReference type="EMBL" id="QTD62678.1"/>
    </source>
</evidence>
<dbReference type="Proteomes" id="UP000663954">
    <property type="component" value="Chromosome"/>
</dbReference>
<reference evidence="1 2" key="1">
    <citation type="journal article" date="2020" name="Front. Cell. Infect. Microbiol.">
        <title>Characterization of Three Porcine Acinetobacter towneri Strains Co-Harboring tet(X3) and bla OXA-58.</title>
        <authorList>
            <person name="Ma J."/>
            <person name="Wang J."/>
            <person name="Feng J."/>
            <person name="Liu Y."/>
            <person name="Yang B."/>
            <person name="Li R."/>
            <person name="Bai L."/>
            <person name="He T."/>
            <person name="Wang X."/>
            <person name="Yang Z."/>
        </authorList>
    </citation>
    <scope>NUCLEOTIDE SEQUENCE [LARGE SCALE GENOMIC DNA]</scope>
    <source>
        <strain evidence="1 2">GX5</strain>
    </source>
</reference>
<evidence type="ECO:0000313" key="2">
    <source>
        <dbReference type="Proteomes" id="UP000663954"/>
    </source>
</evidence>
<keyword evidence="2" id="KW-1185">Reference proteome</keyword>
<dbReference type="RefSeq" id="WP_207973990.1">
    <property type="nucleotide sequence ID" value="NZ_CP071770.1"/>
</dbReference>
<gene>
    <name evidence="1" type="ORF">J4G45_05860</name>
</gene>
<organism evidence="1 2">
    <name type="scientific">Acinetobacter towneri</name>
    <dbReference type="NCBI Taxonomy" id="202956"/>
    <lineage>
        <taxon>Bacteria</taxon>
        <taxon>Pseudomonadati</taxon>
        <taxon>Pseudomonadota</taxon>
        <taxon>Gammaproteobacteria</taxon>
        <taxon>Moraxellales</taxon>
        <taxon>Moraxellaceae</taxon>
        <taxon>Acinetobacter</taxon>
    </lineage>
</organism>